<dbReference type="InterPro" id="IPR010656">
    <property type="entry name" value="DctM"/>
</dbReference>
<feature type="transmembrane region" description="Helical" evidence="7">
    <location>
        <begin position="173"/>
        <end position="194"/>
    </location>
</feature>
<feature type="transmembrane region" description="Helical" evidence="7">
    <location>
        <begin position="335"/>
        <end position="354"/>
    </location>
</feature>
<feature type="transmembrane region" description="Helical" evidence="7">
    <location>
        <begin position="141"/>
        <end position="161"/>
    </location>
</feature>
<gene>
    <name evidence="9" type="ORF">ACFODW_06740</name>
</gene>
<feature type="transmembrane region" description="Helical" evidence="7">
    <location>
        <begin position="242"/>
        <end position="258"/>
    </location>
</feature>
<feature type="transmembrane region" description="Helical" evidence="7">
    <location>
        <begin position="215"/>
        <end position="236"/>
    </location>
</feature>
<organism evidence="9 10">
    <name type="scientific">Virgibacillus sediminis</name>
    <dbReference type="NCBI Taxonomy" id="202260"/>
    <lineage>
        <taxon>Bacteria</taxon>
        <taxon>Bacillati</taxon>
        <taxon>Bacillota</taxon>
        <taxon>Bacilli</taxon>
        <taxon>Bacillales</taxon>
        <taxon>Bacillaceae</taxon>
        <taxon>Virgibacillus</taxon>
    </lineage>
</organism>
<dbReference type="RefSeq" id="WP_390304545.1">
    <property type="nucleotide sequence ID" value="NZ_JBHRRZ010000012.1"/>
</dbReference>
<comment type="subcellular location">
    <subcellularLocation>
        <location evidence="1">Cell inner membrane</location>
        <topology evidence="1">Multi-pass membrane protein</topology>
    </subcellularLocation>
</comment>
<sequence>MLFTLLMLFGLFFLLIATNMPVAIALGISSLAVLLVNNMATIDMYLTASFTASDSLPLIAIPLFILAGDIMSKGGIAKRLIQFVETLVGSFTGGLGIITVITSFIFAAISGSGPATVAVIGGIMLPYMIERGYSKEYSTSLVASAGSMGPIIPPSILFILYGVLANVSIGDLFIAGIIPGMMIGLTLIIVNYFISKKENYTGTEKKTFNDVVKSLNEAKFALLAPIVVLGGIYGGVFTPTEAAVIAVFYSLLVSLFIHKEINFKDIPSIFMNASAVSGGIMILVGVAALFGRILSLEQIPNQLSQFIAGITTNPFIMLLVISVFLLIVGMFMETVSALMIFVPILIPIALHLGVDPLHFGIIASINLTLGQLTPPMGINLFVASRISDLPFERTFKYLFPILGALIITMLIITYIPQLSLFLPELLN</sequence>
<evidence type="ECO:0000256" key="1">
    <source>
        <dbReference type="ARBA" id="ARBA00004429"/>
    </source>
</evidence>
<feature type="domain" description="TRAP C4-dicarboxylate transport system permease DctM subunit" evidence="8">
    <location>
        <begin position="9"/>
        <end position="418"/>
    </location>
</feature>
<protein>
    <submittedName>
        <fullName evidence="9">TRAP transporter large permease</fullName>
    </submittedName>
</protein>
<evidence type="ECO:0000256" key="5">
    <source>
        <dbReference type="ARBA" id="ARBA00022989"/>
    </source>
</evidence>
<feature type="transmembrane region" description="Helical" evidence="7">
    <location>
        <begin position="306"/>
        <end position="328"/>
    </location>
</feature>
<keyword evidence="10" id="KW-1185">Reference proteome</keyword>
<keyword evidence="3" id="KW-0997">Cell inner membrane</keyword>
<comment type="caution">
    <text evidence="9">The sequence shown here is derived from an EMBL/GenBank/DDBJ whole genome shotgun (WGS) entry which is preliminary data.</text>
</comment>
<evidence type="ECO:0000313" key="9">
    <source>
        <dbReference type="EMBL" id="MFC2948038.1"/>
    </source>
</evidence>
<feature type="transmembrane region" description="Helical" evidence="7">
    <location>
        <begin position="360"/>
        <end position="383"/>
    </location>
</feature>
<name>A0ABV7A5B2_9BACI</name>
<evidence type="ECO:0000256" key="2">
    <source>
        <dbReference type="ARBA" id="ARBA00022475"/>
    </source>
</evidence>
<keyword evidence="5 7" id="KW-1133">Transmembrane helix</keyword>
<keyword evidence="2" id="KW-1003">Cell membrane</keyword>
<dbReference type="Proteomes" id="UP001595387">
    <property type="component" value="Unassembled WGS sequence"/>
</dbReference>
<feature type="transmembrane region" description="Helical" evidence="7">
    <location>
        <begin position="270"/>
        <end position="294"/>
    </location>
</feature>
<evidence type="ECO:0000256" key="6">
    <source>
        <dbReference type="ARBA" id="ARBA00023136"/>
    </source>
</evidence>
<keyword evidence="6 7" id="KW-0472">Membrane</keyword>
<feature type="transmembrane region" description="Helical" evidence="7">
    <location>
        <begin position="44"/>
        <end position="68"/>
    </location>
</feature>
<reference evidence="10" key="1">
    <citation type="journal article" date="2019" name="Int. J. Syst. Evol. Microbiol.">
        <title>The Global Catalogue of Microorganisms (GCM) 10K type strain sequencing project: providing services to taxonomists for standard genome sequencing and annotation.</title>
        <authorList>
            <consortium name="The Broad Institute Genomics Platform"/>
            <consortium name="The Broad Institute Genome Sequencing Center for Infectious Disease"/>
            <person name="Wu L."/>
            <person name="Ma J."/>
        </authorList>
    </citation>
    <scope>NUCLEOTIDE SEQUENCE [LARGE SCALE GENOMIC DNA]</scope>
    <source>
        <strain evidence="10">KCTC 13193</strain>
    </source>
</reference>
<dbReference type="PANTHER" id="PTHR33362">
    <property type="entry name" value="SIALIC ACID TRAP TRANSPORTER PERMEASE PROTEIN SIAT-RELATED"/>
    <property type="match status" value="1"/>
</dbReference>
<feature type="transmembrane region" description="Helical" evidence="7">
    <location>
        <begin position="395"/>
        <end position="415"/>
    </location>
</feature>
<accession>A0ABV7A5B2</accession>
<dbReference type="PANTHER" id="PTHR33362:SF5">
    <property type="entry name" value="C4-DICARBOXYLATE TRAP TRANSPORTER LARGE PERMEASE PROTEIN DCTM"/>
    <property type="match status" value="1"/>
</dbReference>
<evidence type="ECO:0000259" key="8">
    <source>
        <dbReference type="Pfam" id="PF06808"/>
    </source>
</evidence>
<dbReference type="InterPro" id="IPR004681">
    <property type="entry name" value="TRAP_DctM"/>
</dbReference>
<proteinExistence type="predicted"/>
<feature type="transmembrane region" description="Helical" evidence="7">
    <location>
        <begin position="80"/>
        <end position="98"/>
    </location>
</feature>
<evidence type="ECO:0000313" key="10">
    <source>
        <dbReference type="Proteomes" id="UP001595387"/>
    </source>
</evidence>
<dbReference type="Pfam" id="PF06808">
    <property type="entry name" value="DctM"/>
    <property type="match status" value="1"/>
</dbReference>
<dbReference type="PIRSF" id="PIRSF006066">
    <property type="entry name" value="HI0050"/>
    <property type="match status" value="1"/>
</dbReference>
<feature type="transmembrane region" description="Helical" evidence="7">
    <location>
        <begin position="104"/>
        <end position="129"/>
    </location>
</feature>
<evidence type="ECO:0000256" key="4">
    <source>
        <dbReference type="ARBA" id="ARBA00022692"/>
    </source>
</evidence>
<evidence type="ECO:0000256" key="7">
    <source>
        <dbReference type="SAM" id="Phobius"/>
    </source>
</evidence>
<dbReference type="EMBL" id="JBHRRZ010000012">
    <property type="protein sequence ID" value="MFC2948038.1"/>
    <property type="molecule type" value="Genomic_DNA"/>
</dbReference>
<keyword evidence="4 7" id="KW-0812">Transmembrane</keyword>
<dbReference type="NCBIfam" id="TIGR00786">
    <property type="entry name" value="dctM"/>
    <property type="match status" value="1"/>
</dbReference>
<evidence type="ECO:0000256" key="3">
    <source>
        <dbReference type="ARBA" id="ARBA00022519"/>
    </source>
</evidence>